<comment type="similarity">
    <text evidence="10">Belongs to the CRISPR-associated endonuclease Cas1 family.</text>
</comment>
<dbReference type="CDD" id="cd09721">
    <property type="entry name" value="Cas1_I-C"/>
    <property type="match status" value="1"/>
</dbReference>
<evidence type="ECO:0000256" key="4">
    <source>
        <dbReference type="ARBA" id="ARBA00022801"/>
    </source>
</evidence>
<evidence type="ECO:0000256" key="6">
    <source>
        <dbReference type="ARBA" id="ARBA00023118"/>
    </source>
</evidence>
<dbReference type="HAMAP" id="MF_01470">
    <property type="entry name" value="Cas1"/>
    <property type="match status" value="1"/>
</dbReference>
<evidence type="ECO:0000313" key="11">
    <source>
        <dbReference type="EMBL" id="AKQ70616.1"/>
    </source>
</evidence>
<feature type="binding site" evidence="10">
    <location>
        <position position="165"/>
    </location>
    <ligand>
        <name>Mn(2+)</name>
        <dbReference type="ChEBI" id="CHEBI:29035"/>
    </ligand>
</feature>
<organism evidence="11 12">
    <name type="scientific">Pseudomyxococcus hansupus</name>
    <dbReference type="NCBI Taxonomy" id="1297742"/>
    <lineage>
        <taxon>Bacteria</taxon>
        <taxon>Pseudomonadati</taxon>
        <taxon>Myxococcota</taxon>
        <taxon>Myxococcia</taxon>
        <taxon>Myxococcales</taxon>
        <taxon>Cystobacterineae</taxon>
        <taxon>Myxococcaceae</taxon>
        <taxon>Pseudomyxococcus</taxon>
    </lineage>
</organism>
<evidence type="ECO:0000256" key="10">
    <source>
        <dbReference type="HAMAP-Rule" id="MF_01470"/>
    </source>
</evidence>
<dbReference type="Gene3D" id="1.20.120.920">
    <property type="entry name" value="CRISPR-associated endonuclease Cas1, C-terminal domain"/>
    <property type="match status" value="1"/>
</dbReference>
<dbReference type="GO" id="GO:0004520">
    <property type="term" value="F:DNA endonuclease activity"/>
    <property type="evidence" value="ECO:0007669"/>
    <property type="project" value="InterPro"/>
</dbReference>
<dbReference type="EMBL" id="CP012109">
    <property type="protein sequence ID" value="AKQ70616.1"/>
    <property type="molecule type" value="Genomic_DNA"/>
</dbReference>
<keyword evidence="3 10" id="KW-0255">Endonuclease</keyword>
<dbReference type="EC" id="3.1.-.-" evidence="10"/>
<dbReference type="InterPro" id="IPR042206">
    <property type="entry name" value="CRISPR-assoc_Cas1_C"/>
</dbReference>
<evidence type="ECO:0000256" key="1">
    <source>
        <dbReference type="ARBA" id="ARBA00022722"/>
    </source>
</evidence>
<gene>
    <name evidence="10" type="primary">cas1</name>
    <name evidence="11" type="ORF">A176_007528</name>
</gene>
<dbReference type="NCBIfam" id="TIGR00287">
    <property type="entry name" value="cas1"/>
    <property type="match status" value="1"/>
</dbReference>
<dbReference type="RefSeq" id="WP_002633767.1">
    <property type="nucleotide sequence ID" value="NZ_CP012109.1"/>
</dbReference>
<dbReference type="eggNOG" id="COG1518">
    <property type="taxonomic scope" value="Bacteria"/>
</dbReference>
<comment type="cofactor">
    <cofactor evidence="10">
        <name>Mg(2+)</name>
        <dbReference type="ChEBI" id="CHEBI:18420"/>
    </cofactor>
    <cofactor evidence="10">
        <name>Mn(2+)</name>
        <dbReference type="ChEBI" id="CHEBI:29035"/>
    </cofactor>
</comment>
<dbReference type="InterPro" id="IPR002729">
    <property type="entry name" value="CRISPR-assoc_Cas1"/>
</dbReference>
<keyword evidence="2 10" id="KW-0479">Metal-binding</keyword>
<dbReference type="GO" id="GO:0043571">
    <property type="term" value="P:maintenance of CRISPR repeat elements"/>
    <property type="evidence" value="ECO:0007669"/>
    <property type="project" value="UniProtKB-UniRule"/>
</dbReference>
<evidence type="ECO:0000256" key="8">
    <source>
        <dbReference type="ARBA" id="ARBA00023211"/>
    </source>
</evidence>
<dbReference type="InterPro" id="IPR050646">
    <property type="entry name" value="Cas1"/>
</dbReference>
<dbReference type="GO" id="GO:0016787">
    <property type="term" value="F:hydrolase activity"/>
    <property type="evidence" value="ECO:0007669"/>
    <property type="project" value="UniProtKB-KW"/>
</dbReference>
<sequence length="342" mass="37779">MTTALNTLFITAEGTRLNKEGECVVVTVQEQKKAEVPLRHLRSVVCLTRAWLTPELMESCLEAGIHVSFFGMTGRFLARVEGVPGGNVLLRRQQYRAADDAARSLAISRAMVLGKLGNARAFVLHARRDAAAERQEVLSETARRLSEHLRALVRAEELEQVRGLEGIAARDYFEAFPALLKKSASGFEFDGRNRRPPRNPLNAMLSFGYALLAQDCAGALAGVGLDPAVGFLHEDRPGRLSLALDLMEEFRAPVVDRLVFSLVNRGQLKLGDFRTESAGAVLLKDDARKTFLVAYQEAKQVSVRHAFLGQETTWGMAPHLQALLLARNIRGELDGYPPFAMR</sequence>
<dbReference type="KEGG" id="mym:A176_007528"/>
<dbReference type="InterPro" id="IPR019856">
    <property type="entry name" value="CRISPR-assoc_Cas1_DVULG"/>
</dbReference>
<evidence type="ECO:0000256" key="9">
    <source>
        <dbReference type="ARBA" id="ARBA00038592"/>
    </source>
</evidence>
<keyword evidence="12" id="KW-1185">Reference proteome</keyword>
<dbReference type="InterPro" id="IPR042211">
    <property type="entry name" value="CRISPR-assoc_Cas1_N"/>
</dbReference>
<keyword evidence="1 10" id="KW-0540">Nuclease</keyword>
<dbReference type="GO" id="GO:0051607">
    <property type="term" value="P:defense response to virus"/>
    <property type="evidence" value="ECO:0007669"/>
    <property type="project" value="UniProtKB-UniRule"/>
</dbReference>
<dbReference type="Gene3D" id="3.100.10.20">
    <property type="entry name" value="CRISPR-associated endonuclease Cas1, N-terminal domain"/>
    <property type="match status" value="1"/>
</dbReference>
<dbReference type="NCBIfam" id="TIGR03640">
    <property type="entry name" value="cas1_DVULG"/>
    <property type="match status" value="1"/>
</dbReference>
<accession>A0A0H4X4J5</accession>
<dbReference type="PANTHER" id="PTHR34353:SF2">
    <property type="entry name" value="CRISPR-ASSOCIATED ENDONUCLEASE CAS1 1"/>
    <property type="match status" value="1"/>
</dbReference>
<dbReference type="Proteomes" id="UP000009026">
    <property type="component" value="Chromosome"/>
</dbReference>
<keyword evidence="5 10" id="KW-0460">Magnesium</keyword>
<evidence type="ECO:0000313" key="12">
    <source>
        <dbReference type="Proteomes" id="UP000009026"/>
    </source>
</evidence>
<name>A0A0H4X4J5_9BACT</name>
<keyword evidence="6 10" id="KW-0051">Antiviral defense</keyword>
<keyword evidence="4 10" id="KW-0378">Hydrolase</keyword>
<dbReference type="OrthoDB" id="9803119at2"/>
<dbReference type="AlphaFoldDB" id="A0A0H4X4J5"/>
<comment type="function">
    <text evidence="10">CRISPR (clustered regularly interspaced short palindromic repeat), is an adaptive immune system that provides protection against mobile genetic elements (viruses, transposable elements and conjugative plasmids). CRISPR clusters contain spacers, sequences complementary to antecedent mobile elements, and target invading nucleic acids. CRISPR clusters are transcribed and processed into CRISPR RNA (crRNA). Acts as a dsDNA endonuclease. Involved in the integration of spacer DNA into the CRISPR cassette.</text>
</comment>
<dbReference type="GO" id="GO:0046872">
    <property type="term" value="F:metal ion binding"/>
    <property type="evidence" value="ECO:0007669"/>
    <property type="project" value="UniProtKB-UniRule"/>
</dbReference>
<dbReference type="Pfam" id="PF01867">
    <property type="entry name" value="Cas_Cas1"/>
    <property type="match status" value="1"/>
</dbReference>
<evidence type="ECO:0000256" key="7">
    <source>
        <dbReference type="ARBA" id="ARBA00023125"/>
    </source>
</evidence>
<evidence type="ECO:0000256" key="3">
    <source>
        <dbReference type="ARBA" id="ARBA00022759"/>
    </source>
</evidence>
<dbReference type="STRING" id="1297742.A176_007528"/>
<keyword evidence="8 10" id="KW-0464">Manganese</keyword>
<dbReference type="GO" id="GO:0003677">
    <property type="term" value="F:DNA binding"/>
    <property type="evidence" value="ECO:0007669"/>
    <property type="project" value="UniProtKB-KW"/>
</dbReference>
<evidence type="ECO:0000256" key="5">
    <source>
        <dbReference type="ARBA" id="ARBA00022842"/>
    </source>
</evidence>
<protein>
    <recommendedName>
        <fullName evidence="10">CRISPR-associated endonuclease Cas1</fullName>
        <ecNumber evidence="10">3.1.-.-</ecNumber>
    </recommendedName>
</protein>
<feature type="binding site" evidence="10">
    <location>
        <position position="248"/>
    </location>
    <ligand>
        <name>Mn(2+)</name>
        <dbReference type="ChEBI" id="CHEBI:29035"/>
    </ligand>
</feature>
<evidence type="ECO:0000256" key="2">
    <source>
        <dbReference type="ARBA" id="ARBA00022723"/>
    </source>
</evidence>
<dbReference type="PATRIC" id="fig|1297742.4.peg.7658"/>
<dbReference type="PANTHER" id="PTHR34353">
    <property type="entry name" value="CRISPR-ASSOCIATED ENDONUCLEASE CAS1 1"/>
    <property type="match status" value="1"/>
</dbReference>
<comment type="subunit">
    <text evidence="9 10">Homodimer, forms a heterotetramer with a Cas2 homodimer.</text>
</comment>
<feature type="binding site" evidence="10">
    <location>
        <position position="233"/>
    </location>
    <ligand>
        <name>Mn(2+)</name>
        <dbReference type="ChEBI" id="CHEBI:29035"/>
    </ligand>
</feature>
<keyword evidence="7 10" id="KW-0238">DNA-binding</keyword>
<reference evidence="11 12" key="1">
    <citation type="journal article" date="2016" name="PLoS ONE">
        <title>Complete Genome Sequence and Comparative Genomics of a Novel Myxobacterium Myxococcus hansupus.</title>
        <authorList>
            <person name="Sharma G."/>
            <person name="Narwani T."/>
            <person name="Subramanian S."/>
        </authorList>
    </citation>
    <scope>NUCLEOTIDE SEQUENCE [LARGE SCALE GENOMIC DNA]</scope>
    <source>
        <strain evidence="12">mixupus</strain>
    </source>
</reference>
<proteinExistence type="inferred from homology"/>